<reference evidence="2 3" key="1">
    <citation type="submission" date="2019-01" db="EMBL/GenBank/DDBJ databases">
        <title>Draft genome sequence of Lactobacillus paraplantarum OSY-TC318, a Producer of the novel lantibiotic Paraplantaracin TC318.</title>
        <authorList>
            <person name="Hussein W.E."/>
            <person name="Huang E."/>
            <person name="Yousef A.E."/>
        </authorList>
    </citation>
    <scope>NUCLEOTIDE SEQUENCE [LARGE SCALE GENOMIC DNA]</scope>
    <source>
        <strain evidence="2 3">OSY-TC318</strain>
    </source>
</reference>
<dbReference type="AlphaFoldDB" id="A0A4Q9XYS5"/>
<dbReference type="InterPro" id="IPR013783">
    <property type="entry name" value="Ig-like_fold"/>
</dbReference>
<dbReference type="EMBL" id="SEHH01000300">
    <property type="protein sequence ID" value="TBX30308.1"/>
    <property type="molecule type" value="Genomic_DNA"/>
</dbReference>
<proteinExistence type="predicted"/>
<dbReference type="Proteomes" id="UP000292648">
    <property type="component" value="Unassembled WGS sequence"/>
</dbReference>
<organism evidence="2 3">
    <name type="scientific">Lactiplantibacillus paraplantarum</name>
    <dbReference type="NCBI Taxonomy" id="60520"/>
    <lineage>
        <taxon>Bacteria</taxon>
        <taxon>Bacillati</taxon>
        <taxon>Bacillota</taxon>
        <taxon>Bacilli</taxon>
        <taxon>Lactobacillales</taxon>
        <taxon>Lactobacillaceae</taxon>
        <taxon>Lactiplantibacillus</taxon>
    </lineage>
</organism>
<feature type="non-terminal residue" evidence="2">
    <location>
        <position position="237"/>
    </location>
</feature>
<dbReference type="Gene3D" id="2.60.40.10">
    <property type="entry name" value="Immunoglobulins"/>
    <property type="match status" value="2"/>
</dbReference>
<sequence length="237" mass="25556">MSETGNYDLTYSFTDRLGHLQSYAVTVAVLENQASIKVKNNSDKLYVGGTWNPSDMVVTAKDVDGSDVEADKIQVTGAVDMSETGNYQLTYSFTDRLGHSQSQAVTVTVLENQASIKVKNNGDNLYADGTWNPSDIAVIAKDIDGSDIEADKIQVTGTVDMGKAGDYDLNYSFTDRLGHLQSQMLTITVLENQGSIVVTNKSGQLYADGTWNPSDMVVTAKDVDGSDVEADKIQVTG</sequence>
<evidence type="ECO:0000313" key="3">
    <source>
        <dbReference type="Proteomes" id="UP000292648"/>
    </source>
</evidence>
<protein>
    <submittedName>
        <fullName evidence="2">DUF5011 domain-containing protein</fullName>
    </submittedName>
</protein>
<dbReference type="Pfam" id="PF07523">
    <property type="entry name" value="Big_3"/>
    <property type="match status" value="2"/>
</dbReference>
<comment type="caution">
    <text evidence="2">The sequence shown here is derived from an EMBL/GenBank/DDBJ whole genome shotgun (WGS) entry which is preliminary data.</text>
</comment>
<evidence type="ECO:0000259" key="1">
    <source>
        <dbReference type="Pfam" id="PF07523"/>
    </source>
</evidence>
<dbReference type="InterPro" id="IPR022038">
    <property type="entry name" value="Ig-like_bact"/>
</dbReference>
<feature type="domain" description="Ig-like" evidence="1">
    <location>
        <begin position="44"/>
        <end position="107"/>
    </location>
</feature>
<evidence type="ECO:0000313" key="2">
    <source>
        <dbReference type="EMBL" id="TBX30308.1"/>
    </source>
</evidence>
<feature type="domain" description="Ig-like" evidence="1">
    <location>
        <begin position="129"/>
        <end position="189"/>
    </location>
</feature>
<name>A0A4Q9XYS5_9LACO</name>
<accession>A0A4Q9XYS5</accession>
<gene>
    <name evidence="2" type="ORF">EUZ87_17545</name>
</gene>